<dbReference type="VEuPathDB" id="FungiDB:F503_05537"/>
<gene>
    <name evidence="7" type="ORF">F503_05537</name>
</gene>
<dbReference type="STRING" id="1262450.S3CC11"/>
<evidence type="ECO:0000256" key="1">
    <source>
        <dbReference type="ARBA" id="ARBA00001947"/>
    </source>
</evidence>
<dbReference type="InterPro" id="IPR014436">
    <property type="entry name" value="Extradiol_dOase_DODA"/>
</dbReference>
<dbReference type="Proteomes" id="UP000016923">
    <property type="component" value="Unassembled WGS sequence"/>
</dbReference>
<evidence type="ECO:0000313" key="8">
    <source>
        <dbReference type="Proteomes" id="UP000016923"/>
    </source>
</evidence>
<sequence>MRISIRVPAILLTAAGATFLAYKARNTQYPASFSALLGTQTNITARPPDRNTSMARGAVIALSHGGGPMPILGDPDSAQLVKSLKTRAPAILGLDDPARRPKAIVLITAHWSETRPTISSGTRHRLLYDYGGFPPEAYRLKYDAPGSPEIANRVAELFREEGLNPALDDERGWDHGVFVPLLLVRPQADIPIVQISVLNNEDPAQHFAMGRALEKLRSEQNVAIVGSGFASFHNLRLMFSGATRQPSTKASVSEWNSKIGSAVSVADAQDRDAEFRNWRSWPAAYVAHPRGGAEHFLPLIVCAGAAGNEAGKSYSDDYLGIDIVSFYWE</sequence>
<dbReference type="OrthoDB" id="7396853at2759"/>
<dbReference type="SUPFAM" id="SSF53213">
    <property type="entry name" value="LigB-like"/>
    <property type="match status" value="1"/>
</dbReference>
<dbReference type="Gene3D" id="3.40.830.10">
    <property type="entry name" value="LigB-like"/>
    <property type="match status" value="1"/>
</dbReference>
<dbReference type="CDD" id="cd07363">
    <property type="entry name" value="45_DOPA_Dioxygenase"/>
    <property type="match status" value="1"/>
</dbReference>
<evidence type="ECO:0000256" key="2">
    <source>
        <dbReference type="ARBA" id="ARBA00007581"/>
    </source>
</evidence>
<dbReference type="Pfam" id="PF02900">
    <property type="entry name" value="LigB"/>
    <property type="match status" value="1"/>
</dbReference>
<dbReference type="HOGENOM" id="CLU_046582_0_0_1"/>
<organism evidence="7 8">
    <name type="scientific">Ophiostoma piceae (strain UAMH 11346)</name>
    <name type="common">Sap stain fungus</name>
    <dbReference type="NCBI Taxonomy" id="1262450"/>
    <lineage>
        <taxon>Eukaryota</taxon>
        <taxon>Fungi</taxon>
        <taxon>Dikarya</taxon>
        <taxon>Ascomycota</taxon>
        <taxon>Pezizomycotina</taxon>
        <taxon>Sordariomycetes</taxon>
        <taxon>Sordariomycetidae</taxon>
        <taxon>Ophiostomatales</taxon>
        <taxon>Ophiostomataceae</taxon>
        <taxon>Ophiostoma</taxon>
    </lineage>
</organism>
<keyword evidence="3" id="KW-0479">Metal-binding</keyword>
<dbReference type="GO" id="GO:0008270">
    <property type="term" value="F:zinc ion binding"/>
    <property type="evidence" value="ECO:0007669"/>
    <property type="project" value="InterPro"/>
</dbReference>
<dbReference type="PANTHER" id="PTHR30096:SF0">
    <property type="entry name" value="4,5-DOPA DIOXYGENASE EXTRADIOL-LIKE PROTEIN"/>
    <property type="match status" value="1"/>
</dbReference>
<comment type="cofactor">
    <cofactor evidence="1">
        <name>Zn(2+)</name>
        <dbReference type="ChEBI" id="CHEBI:29105"/>
    </cofactor>
</comment>
<keyword evidence="7" id="KW-0223">Dioxygenase</keyword>
<accession>S3CC11</accession>
<keyword evidence="5" id="KW-0560">Oxidoreductase</keyword>
<feature type="domain" description="Extradiol ring-cleavage dioxygenase class III enzyme subunit B" evidence="6">
    <location>
        <begin position="82"/>
        <end position="311"/>
    </location>
</feature>
<keyword evidence="4" id="KW-0862">Zinc</keyword>
<reference evidence="7 8" key="1">
    <citation type="journal article" date="2013" name="BMC Genomics">
        <title>The genome and transcriptome of the pine saprophyte Ophiostoma piceae, and a comparison with the bark beetle-associated pine pathogen Grosmannia clavigera.</title>
        <authorList>
            <person name="Haridas S."/>
            <person name="Wang Y."/>
            <person name="Lim L."/>
            <person name="Massoumi Alamouti S."/>
            <person name="Jackman S."/>
            <person name="Docking R."/>
            <person name="Robertson G."/>
            <person name="Birol I."/>
            <person name="Bohlmann J."/>
            <person name="Breuil C."/>
        </authorList>
    </citation>
    <scope>NUCLEOTIDE SEQUENCE [LARGE SCALE GENOMIC DNA]</scope>
    <source>
        <strain evidence="7 8">UAMH 11346</strain>
    </source>
</reference>
<name>S3CC11_OPHP1</name>
<evidence type="ECO:0000256" key="4">
    <source>
        <dbReference type="ARBA" id="ARBA00022833"/>
    </source>
</evidence>
<dbReference type="PANTHER" id="PTHR30096">
    <property type="entry name" value="4,5-DOPA DIOXYGENASE EXTRADIOL-LIKE PROTEIN"/>
    <property type="match status" value="1"/>
</dbReference>
<dbReference type="eggNOG" id="ENOG502QS66">
    <property type="taxonomic scope" value="Eukaryota"/>
</dbReference>
<dbReference type="OMA" id="AGPCFFM"/>
<dbReference type="AlphaFoldDB" id="S3CC11"/>
<protein>
    <submittedName>
        <fullName evidence="7">Extradiol ring-cleavage dioxygenase</fullName>
    </submittedName>
</protein>
<evidence type="ECO:0000256" key="5">
    <source>
        <dbReference type="ARBA" id="ARBA00023002"/>
    </source>
</evidence>
<evidence type="ECO:0000313" key="7">
    <source>
        <dbReference type="EMBL" id="EPE10442.1"/>
    </source>
</evidence>
<proteinExistence type="inferred from homology"/>
<dbReference type="GO" id="GO:0016702">
    <property type="term" value="F:oxidoreductase activity, acting on single donors with incorporation of molecular oxygen, incorporation of two atoms of oxygen"/>
    <property type="evidence" value="ECO:0007669"/>
    <property type="project" value="UniProtKB-ARBA"/>
</dbReference>
<evidence type="ECO:0000256" key="3">
    <source>
        <dbReference type="ARBA" id="ARBA00022723"/>
    </source>
</evidence>
<dbReference type="GO" id="GO:0008198">
    <property type="term" value="F:ferrous iron binding"/>
    <property type="evidence" value="ECO:0007669"/>
    <property type="project" value="InterPro"/>
</dbReference>
<comment type="similarity">
    <text evidence="2">Belongs to the DODA-type extradiol aromatic ring-opening dioxygenase family.</text>
</comment>
<keyword evidence="8" id="KW-1185">Reference proteome</keyword>
<dbReference type="InterPro" id="IPR004183">
    <property type="entry name" value="Xdiol_dOase_suB"/>
</dbReference>
<evidence type="ECO:0000259" key="6">
    <source>
        <dbReference type="Pfam" id="PF02900"/>
    </source>
</evidence>
<dbReference type="EMBL" id="KE148146">
    <property type="protein sequence ID" value="EPE10442.1"/>
    <property type="molecule type" value="Genomic_DNA"/>
</dbReference>